<dbReference type="Gene3D" id="3.30.450.40">
    <property type="match status" value="1"/>
</dbReference>
<feature type="non-terminal residue" evidence="1">
    <location>
        <position position="57"/>
    </location>
</feature>
<feature type="non-terminal residue" evidence="1">
    <location>
        <position position="1"/>
    </location>
</feature>
<dbReference type="AlphaFoldDB" id="X1LEU8"/>
<accession>X1LEU8</accession>
<gene>
    <name evidence="1" type="ORF">S03H2_72476</name>
</gene>
<protein>
    <recommendedName>
        <fullName evidence="2">GAF domain-containing protein</fullName>
    </recommendedName>
</protein>
<evidence type="ECO:0000313" key="1">
    <source>
        <dbReference type="EMBL" id="GAI00940.1"/>
    </source>
</evidence>
<sequence>NELLGAMAVESSRSGKDFIEADLELFSTLANEVALALENASLTQNLIQSRELDSFNR</sequence>
<organism evidence="1">
    <name type="scientific">marine sediment metagenome</name>
    <dbReference type="NCBI Taxonomy" id="412755"/>
    <lineage>
        <taxon>unclassified sequences</taxon>
        <taxon>metagenomes</taxon>
        <taxon>ecological metagenomes</taxon>
    </lineage>
</organism>
<dbReference type="InterPro" id="IPR029016">
    <property type="entry name" value="GAF-like_dom_sf"/>
</dbReference>
<evidence type="ECO:0008006" key="2">
    <source>
        <dbReference type="Google" id="ProtNLM"/>
    </source>
</evidence>
<reference evidence="1" key="1">
    <citation type="journal article" date="2014" name="Front. Microbiol.">
        <title>High frequency of phylogenetically diverse reductive dehalogenase-homologous genes in deep subseafloor sedimentary metagenomes.</title>
        <authorList>
            <person name="Kawai M."/>
            <person name="Futagami T."/>
            <person name="Toyoda A."/>
            <person name="Takaki Y."/>
            <person name="Nishi S."/>
            <person name="Hori S."/>
            <person name="Arai W."/>
            <person name="Tsubouchi T."/>
            <person name="Morono Y."/>
            <person name="Uchiyama I."/>
            <person name="Ito T."/>
            <person name="Fujiyama A."/>
            <person name="Inagaki F."/>
            <person name="Takami H."/>
        </authorList>
    </citation>
    <scope>NUCLEOTIDE SEQUENCE</scope>
    <source>
        <strain evidence="1">Expedition CK06-06</strain>
    </source>
</reference>
<comment type="caution">
    <text evidence="1">The sequence shown here is derived from an EMBL/GenBank/DDBJ whole genome shotgun (WGS) entry which is preliminary data.</text>
</comment>
<dbReference type="SUPFAM" id="SSF55781">
    <property type="entry name" value="GAF domain-like"/>
    <property type="match status" value="1"/>
</dbReference>
<name>X1LEU8_9ZZZZ</name>
<proteinExistence type="predicted"/>
<dbReference type="EMBL" id="BARU01049028">
    <property type="protein sequence ID" value="GAI00940.1"/>
    <property type="molecule type" value="Genomic_DNA"/>
</dbReference>